<proteinExistence type="predicted"/>
<protein>
    <recommendedName>
        <fullName evidence="1">NOL9 C-terminal domain-containing protein</fullName>
    </recommendedName>
</protein>
<comment type="caution">
    <text evidence="2">The sequence shown here is derived from an EMBL/GenBank/DDBJ whole genome shotgun (WGS) entry which is preliminary data.</text>
</comment>
<dbReference type="InterPro" id="IPR057570">
    <property type="entry name" value="NOL9_C"/>
</dbReference>
<feature type="domain" description="NOL9 C-terminal" evidence="1">
    <location>
        <begin position="70"/>
        <end position="110"/>
    </location>
</feature>
<evidence type="ECO:0000313" key="2">
    <source>
        <dbReference type="EMBL" id="THU61955.1"/>
    </source>
</evidence>
<evidence type="ECO:0000313" key="3">
    <source>
        <dbReference type="Proteomes" id="UP000317650"/>
    </source>
</evidence>
<accession>A0A4S8JJI1</accession>
<sequence length="129" mass="14699">MGAQHLYFKKGLSYHSKWYNVGGTYRPNKVLIKNDACIIRDLRLVAYFRQCLPRELDISTYKELADFLASITPYEVPLSRIKVKHLHQQVPSSEANHSLNATIVGLARHRLLATAKNGPRVPTVRNDDV</sequence>
<organism evidence="2 3">
    <name type="scientific">Musa balbisiana</name>
    <name type="common">Banana</name>
    <dbReference type="NCBI Taxonomy" id="52838"/>
    <lineage>
        <taxon>Eukaryota</taxon>
        <taxon>Viridiplantae</taxon>
        <taxon>Streptophyta</taxon>
        <taxon>Embryophyta</taxon>
        <taxon>Tracheophyta</taxon>
        <taxon>Spermatophyta</taxon>
        <taxon>Magnoliopsida</taxon>
        <taxon>Liliopsida</taxon>
        <taxon>Zingiberales</taxon>
        <taxon>Musaceae</taxon>
        <taxon>Musa</taxon>
    </lineage>
</organism>
<evidence type="ECO:0000259" key="1">
    <source>
        <dbReference type="Pfam" id="PF25467"/>
    </source>
</evidence>
<dbReference type="Pfam" id="PF25467">
    <property type="entry name" value="NOL9_C"/>
    <property type="match status" value="1"/>
</dbReference>
<dbReference type="EMBL" id="PYDT01000004">
    <property type="protein sequence ID" value="THU61955.1"/>
    <property type="molecule type" value="Genomic_DNA"/>
</dbReference>
<keyword evidence="3" id="KW-1185">Reference proteome</keyword>
<dbReference type="Proteomes" id="UP000317650">
    <property type="component" value="Chromosome 1"/>
</dbReference>
<dbReference type="AlphaFoldDB" id="A0A4S8JJI1"/>
<dbReference type="STRING" id="52838.A0A4S8JJI1"/>
<reference evidence="2 3" key="1">
    <citation type="journal article" date="2019" name="Nat. Plants">
        <title>Genome sequencing of Musa balbisiana reveals subgenome evolution and function divergence in polyploid bananas.</title>
        <authorList>
            <person name="Yao X."/>
        </authorList>
    </citation>
    <scope>NUCLEOTIDE SEQUENCE [LARGE SCALE GENOMIC DNA]</scope>
    <source>
        <strain evidence="3">cv. DH-PKW</strain>
        <tissue evidence="2">Leaves</tissue>
    </source>
</reference>
<gene>
    <name evidence="2" type="ORF">C4D60_Mb01t00060</name>
</gene>
<name>A0A4S8JJI1_MUSBA</name>